<gene>
    <name evidence="13" type="ORF">BN963_SGAL_02249</name>
    <name evidence="14" type="ORF">SAMN05660328_102212</name>
</gene>
<sequence length="216" mass="25024">MTPNKEDYLKCIHELGETRTKITNKRIAELMKVSAPAVSEMVKKMIAEDLIVKDKELGYYLTKKGLLLVSELYRKHRLIEVFLANHLHYNADEIHQEAEVLEHTVSTIFIDRLEENLNFPAFCPHGGTIPKKGDFLVEIHHQTLSQIETLGTYKISRTHDEAHLLNYLEEHELAINDVVELVKVDDYAKTHTLAYHSRQLVIPERIAEQIYVEKVD</sequence>
<dbReference type="GO" id="GO:0003677">
    <property type="term" value="F:DNA binding"/>
    <property type="evidence" value="ECO:0007669"/>
    <property type="project" value="UniProtKB-KW"/>
</dbReference>
<organism evidence="13 15">
    <name type="scientific">Streptococcus gallolyticus</name>
    <dbReference type="NCBI Taxonomy" id="315405"/>
    <lineage>
        <taxon>Bacteria</taxon>
        <taxon>Bacillati</taxon>
        <taxon>Bacillota</taxon>
        <taxon>Bacilli</taxon>
        <taxon>Lactobacillales</taxon>
        <taxon>Streptococcaceae</taxon>
        <taxon>Streptococcus</taxon>
    </lineage>
</organism>
<reference evidence="13 15" key="2">
    <citation type="submission" date="2014-05" db="EMBL/GenBank/DDBJ databases">
        <title>Genome sequence of Streptococcus gallolyticus.</title>
        <authorList>
            <person name="Del Campo R."/>
        </authorList>
    </citation>
    <scope>NUCLEOTIDE SEQUENCE [LARGE SCALE GENOMIC DNA]</scope>
    <source>
        <strain evidence="13 15">LMG17956</strain>
    </source>
</reference>
<evidence type="ECO:0000256" key="6">
    <source>
        <dbReference type="ARBA" id="ARBA00023015"/>
    </source>
</evidence>
<evidence type="ECO:0000313" key="14">
    <source>
        <dbReference type="EMBL" id="SFU49340.1"/>
    </source>
</evidence>
<dbReference type="EMBL" id="CCBC010000215">
    <property type="protein sequence ID" value="CDO19041.1"/>
    <property type="molecule type" value="Genomic_DNA"/>
</dbReference>
<keyword evidence="5" id="KW-0678">Repressor</keyword>
<comment type="subcellular location">
    <subcellularLocation>
        <location evidence="1">Cytoplasm</location>
    </subcellularLocation>
</comment>
<dbReference type="GO" id="GO:0005737">
    <property type="term" value="C:cytoplasm"/>
    <property type="evidence" value="ECO:0007669"/>
    <property type="project" value="UniProtKB-SubCell"/>
</dbReference>
<dbReference type="GO" id="GO:0046983">
    <property type="term" value="F:protein dimerization activity"/>
    <property type="evidence" value="ECO:0007669"/>
    <property type="project" value="InterPro"/>
</dbReference>
<dbReference type="InterPro" id="IPR036421">
    <property type="entry name" value="Fe_dep_repressor_sf"/>
</dbReference>
<dbReference type="Gene3D" id="1.10.10.10">
    <property type="entry name" value="Winged helix-like DNA-binding domain superfamily/Winged helix DNA-binding domain"/>
    <property type="match status" value="1"/>
</dbReference>
<dbReference type="Pfam" id="PF01325">
    <property type="entry name" value="Fe_dep_repress"/>
    <property type="match status" value="1"/>
</dbReference>
<dbReference type="PANTHER" id="PTHR33238:SF11">
    <property type="entry name" value="TRANSCRIPTIONAL REGULATOR MNTR"/>
    <property type="match status" value="1"/>
</dbReference>
<dbReference type="InterPro" id="IPR050536">
    <property type="entry name" value="DtxR_MntR_Metal-Reg"/>
</dbReference>
<dbReference type="InterPro" id="IPR001367">
    <property type="entry name" value="Fe_dep_repressor"/>
</dbReference>
<dbReference type="InterPro" id="IPR007167">
    <property type="entry name" value="Fe-transptr_FeoA-like"/>
</dbReference>
<dbReference type="Gene3D" id="2.30.30.90">
    <property type="match status" value="1"/>
</dbReference>
<dbReference type="Proteomes" id="UP000183629">
    <property type="component" value="Unassembled WGS sequence"/>
</dbReference>
<keyword evidence="6" id="KW-0805">Transcription regulation</keyword>
<evidence type="ECO:0000256" key="3">
    <source>
        <dbReference type="ARBA" id="ARBA00011738"/>
    </source>
</evidence>
<dbReference type="InterPro" id="IPR022689">
    <property type="entry name" value="Iron_dep_repressor"/>
</dbReference>
<evidence type="ECO:0000256" key="1">
    <source>
        <dbReference type="ARBA" id="ARBA00004496"/>
    </source>
</evidence>
<comment type="similarity">
    <text evidence="2">Belongs to the DtxR/MntR family.</text>
</comment>
<evidence type="ECO:0000313" key="16">
    <source>
        <dbReference type="Proteomes" id="UP000183629"/>
    </source>
</evidence>
<keyword evidence="8" id="KW-0010">Activator</keyword>
<dbReference type="InterPro" id="IPR036388">
    <property type="entry name" value="WH-like_DNA-bd_sf"/>
</dbReference>
<protein>
    <recommendedName>
        <fullName evidence="11">Manganese transport regulator</fullName>
    </recommendedName>
</protein>
<evidence type="ECO:0000256" key="10">
    <source>
        <dbReference type="ARBA" id="ARBA00023211"/>
    </source>
</evidence>
<dbReference type="Pfam" id="PF02742">
    <property type="entry name" value="Fe_dep_repr_C"/>
    <property type="match status" value="1"/>
</dbReference>
<keyword evidence="7" id="KW-0238">DNA-binding</keyword>
<evidence type="ECO:0000256" key="8">
    <source>
        <dbReference type="ARBA" id="ARBA00023159"/>
    </source>
</evidence>
<dbReference type="OMA" id="NYKKYQG"/>
<reference evidence="16" key="3">
    <citation type="submission" date="2016-10" db="EMBL/GenBank/DDBJ databases">
        <authorList>
            <person name="Varghese N."/>
            <person name="Submissions S."/>
        </authorList>
    </citation>
    <scope>NUCLEOTIDE SEQUENCE [LARGE SCALE GENOMIC DNA]</scope>
    <source>
        <strain evidence="16">LMG 15572</strain>
    </source>
</reference>
<dbReference type="PANTHER" id="PTHR33238">
    <property type="entry name" value="IRON (METAL) DEPENDENT REPRESSOR, DTXR FAMILY"/>
    <property type="match status" value="1"/>
</dbReference>
<reference evidence="13 15" key="1">
    <citation type="submission" date="2014-02" db="EMBL/GenBank/DDBJ databases">
        <authorList>
            <person name="Manrique M."/>
        </authorList>
    </citation>
    <scope>NUCLEOTIDE SEQUENCE [LARGE SCALE GENOMIC DNA]</scope>
    <source>
        <strain evidence="13 15">LMG17956</strain>
    </source>
</reference>
<evidence type="ECO:0000256" key="7">
    <source>
        <dbReference type="ARBA" id="ARBA00023125"/>
    </source>
</evidence>
<dbReference type="AlphaFoldDB" id="A0A060RJK3"/>
<dbReference type="SMART" id="SM00899">
    <property type="entry name" value="FeoA"/>
    <property type="match status" value="1"/>
</dbReference>
<proteinExistence type="inferred from homology"/>
<keyword evidence="4" id="KW-0963">Cytoplasm</keyword>
<dbReference type="SUPFAM" id="SSF46785">
    <property type="entry name" value="Winged helix' DNA-binding domain"/>
    <property type="match status" value="1"/>
</dbReference>
<evidence type="ECO:0000256" key="9">
    <source>
        <dbReference type="ARBA" id="ARBA00023163"/>
    </source>
</evidence>
<evidence type="ECO:0000259" key="12">
    <source>
        <dbReference type="PROSITE" id="PS50944"/>
    </source>
</evidence>
<dbReference type="RefSeq" id="WP_009854723.1">
    <property type="nucleotide sequence ID" value="NZ_CP054015.1"/>
</dbReference>
<dbReference type="GO" id="GO:0046914">
    <property type="term" value="F:transition metal ion binding"/>
    <property type="evidence" value="ECO:0007669"/>
    <property type="project" value="InterPro"/>
</dbReference>
<evidence type="ECO:0000256" key="11">
    <source>
        <dbReference type="ARBA" id="ARBA00032593"/>
    </source>
</evidence>
<name>A0A060RJK3_9STRE</name>
<evidence type="ECO:0000256" key="2">
    <source>
        <dbReference type="ARBA" id="ARBA00007871"/>
    </source>
</evidence>
<keyword evidence="16" id="KW-1185">Reference proteome</keyword>
<reference evidence="14" key="4">
    <citation type="submission" date="2016-10" db="EMBL/GenBank/DDBJ databases">
        <authorList>
            <person name="de Groot N.N."/>
        </authorList>
    </citation>
    <scope>NUCLEOTIDE SEQUENCE [LARGE SCALE GENOMIC DNA]</scope>
    <source>
        <strain evidence="14">LMG 15572</strain>
    </source>
</reference>
<dbReference type="SUPFAM" id="SSF47979">
    <property type="entry name" value="Iron-dependent repressor protein, dimerization domain"/>
    <property type="match status" value="1"/>
</dbReference>
<dbReference type="GeneID" id="57920458"/>
<dbReference type="InterPro" id="IPR022687">
    <property type="entry name" value="HTH_DTXR"/>
</dbReference>
<comment type="subunit">
    <text evidence="3">Homodimer.</text>
</comment>
<feature type="domain" description="HTH dtxR-type" evidence="12">
    <location>
        <begin position="1"/>
        <end position="62"/>
    </location>
</feature>
<dbReference type="EMBL" id="FPBN01000002">
    <property type="protein sequence ID" value="SFU49340.1"/>
    <property type="molecule type" value="Genomic_DNA"/>
</dbReference>
<dbReference type="Pfam" id="PF04023">
    <property type="entry name" value="FeoA"/>
    <property type="match status" value="1"/>
</dbReference>
<evidence type="ECO:0000256" key="4">
    <source>
        <dbReference type="ARBA" id="ARBA00022490"/>
    </source>
</evidence>
<dbReference type="PROSITE" id="PS50944">
    <property type="entry name" value="HTH_DTXR"/>
    <property type="match status" value="1"/>
</dbReference>
<evidence type="ECO:0000313" key="13">
    <source>
        <dbReference type="EMBL" id="CDO19041.1"/>
    </source>
</evidence>
<accession>A0A060RJK3</accession>
<dbReference type="InterPro" id="IPR038157">
    <property type="entry name" value="FeoA_core_dom"/>
</dbReference>
<dbReference type="SMART" id="SM00529">
    <property type="entry name" value="HTH_DTXR"/>
    <property type="match status" value="1"/>
</dbReference>
<evidence type="ECO:0000313" key="15">
    <source>
        <dbReference type="Proteomes" id="UP000027584"/>
    </source>
</evidence>
<dbReference type="GO" id="GO:0003700">
    <property type="term" value="F:DNA-binding transcription factor activity"/>
    <property type="evidence" value="ECO:0007669"/>
    <property type="project" value="InterPro"/>
</dbReference>
<keyword evidence="10" id="KW-0464">Manganese</keyword>
<dbReference type="Proteomes" id="UP000027584">
    <property type="component" value="Unassembled WGS sequence"/>
</dbReference>
<evidence type="ECO:0000256" key="5">
    <source>
        <dbReference type="ARBA" id="ARBA00022491"/>
    </source>
</evidence>
<dbReference type="InterPro" id="IPR036390">
    <property type="entry name" value="WH_DNA-bd_sf"/>
</dbReference>
<keyword evidence="9" id="KW-0804">Transcription</keyword>